<reference evidence="1 2" key="1">
    <citation type="submission" date="2010-12" db="EMBL/GenBank/DDBJ databases">
        <authorList>
            <person name="Muzny D."/>
            <person name="Qin X."/>
            <person name="Deng J."/>
            <person name="Jiang H."/>
            <person name="Liu Y."/>
            <person name="Qu J."/>
            <person name="Song X.-Z."/>
            <person name="Zhang L."/>
            <person name="Thornton R."/>
            <person name="Coyle M."/>
            <person name="Francisco L."/>
            <person name="Jackson L."/>
            <person name="Javaid M."/>
            <person name="Korchina V."/>
            <person name="Kovar C."/>
            <person name="Mata R."/>
            <person name="Mathew T."/>
            <person name="Ngo R."/>
            <person name="Nguyen L."/>
            <person name="Nguyen N."/>
            <person name="Okwuonu G."/>
            <person name="Ongeri F."/>
            <person name="Pham C."/>
            <person name="Simmons D."/>
            <person name="Wilczek-Boney K."/>
            <person name="Hale W."/>
            <person name="Jakkamsetti A."/>
            <person name="Pham P."/>
            <person name="Ruth R."/>
            <person name="San Lucas F."/>
            <person name="Warren J."/>
            <person name="Zhang J."/>
            <person name="Zhao Z."/>
            <person name="Zhou C."/>
            <person name="Zhu D."/>
            <person name="Lee S."/>
            <person name="Bess C."/>
            <person name="Blankenburg K."/>
            <person name="Forbes L."/>
            <person name="Fu Q."/>
            <person name="Gubbala S."/>
            <person name="Hirani K."/>
            <person name="Jayaseelan J.C."/>
            <person name="Lara F."/>
            <person name="Munidasa M."/>
            <person name="Palculict T."/>
            <person name="Patil S."/>
            <person name="Pu L.-L."/>
            <person name="Saada N."/>
            <person name="Tang L."/>
            <person name="Weissenberger G."/>
            <person name="Zhu Y."/>
            <person name="Hemphill L."/>
            <person name="Shang Y."/>
            <person name="Youmans B."/>
            <person name="Ayvaz T."/>
            <person name="Ross M."/>
            <person name="Santibanez J."/>
            <person name="Aqrawi P."/>
            <person name="Gross S."/>
            <person name="Joshi V."/>
            <person name="Fowler G."/>
            <person name="Nazareth L."/>
            <person name="Reid J."/>
            <person name="Worley K."/>
            <person name="Petrosino J."/>
            <person name="Highlander S."/>
            <person name="Gibbs R."/>
        </authorList>
    </citation>
    <scope>NUCLEOTIDE SEQUENCE [LARGE SCALE GENOMIC DNA]</scope>
    <source>
        <strain evidence="1 2">ATCC 23263</strain>
    </source>
</reference>
<protein>
    <submittedName>
        <fullName evidence="1">Uncharacterized protein</fullName>
    </submittedName>
</protein>
<dbReference type="HOGENOM" id="CLU_164600_0_0_9"/>
<evidence type="ECO:0000313" key="1">
    <source>
        <dbReference type="EMBL" id="EFV00508.1"/>
    </source>
</evidence>
<dbReference type="RefSeq" id="WP_006599746.1">
    <property type="nucleotide sequence ID" value="NZ_GL622359.1"/>
</dbReference>
<proteinExistence type="predicted"/>
<dbReference type="AlphaFoldDB" id="E6MJY9"/>
<organism evidence="1 2">
    <name type="scientific">Pseudoramibacter alactolyticus ATCC 23263</name>
    <dbReference type="NCBI Taxonomy" id="887929"/>
    <lineage>
        <taxon>Bacteria</taxon>
        <taxon>Bacillati</taxon>
        <taxon>Bacillota</taxon>
        <taxon>Clostridia</taxon>
        <taxon>Eubacteriales</taxon>
        <taxon>Eubacteriaceae</taxon>
        <taxon>Pseudoramibacter</taxon>
    </lineage>
</organism>
<accession>E6MJY9</accession>
<dbReference type="STRING" id="887929.HMP0721_2324"/>
<dbReference type="OrthoDB" id="1863318at2"/>
<keyword evidence="2" id="KW-1185">Reference proteome</keyword>
<name>E6MJY9_9FIRM</name>
<comment type="caution">
    <text evidence="1">The sequence shown here is derived from an EMBL/GenBank/DDBJ whole genome shotgun (WGS) entry which is preliminary data.</text>
</comment>
<evidence type="ECO:0000313" key="2">
    <source>
        <dbReference type="Proteomes" id="UP000004754"/>
    </source>
</evidence>
<sequence>MTAKASERTVLSARRIVSLLIAATVAAFLFFVIAEAGHDCSGDHCPICACVAQCEHQLALLGAGGSIAAAVTPCGLWLLLVLAMRAAGRPAAGQTLVTAKVRLDD</sequence>
<gene>
    <name evidence="1" type="ORF">HMP0721_2324</name>
</gene>
<dbReference type="EMBL" id="AEQN01000033">
    <property type="protein sequence ID" value="EFV00508.1"/>
    <property type="molecule type" value="Genomic_DNA"/>
</dbReference>
<dbReference type="Proteomes" id="UP000004754">
    <property type="component" value="Unassembled WGS sequence"/>
</dbReference>